<evidence type="ECO:0000313" key="2">
    <source>
        <dbReference type="Proteomes" id="UP001049176"/>
    </source>
</evidence>
<proteinExistence type="predicted"/>
<dbReference type="Proteomes" id="UP001049176">
    <property type="component" value="Chromosome 3"/>
</dbReference>
<keyword evidence="2" id="KW-1185">Reference proteome</keyword>
<evidence type="ECO:0000313" key="1">
    <source>
        <dbReference type="EMBL" id="KAG7095328.1"/>
    </source>
</evidence>
<dbReference type="RefSeq" id="XP_043011798.1">
    <property type="nucleotide sequence ID" value="XM_043150708.1"/>
</dbReference>
<dbReference type="AlphaFoldDB" id="A0A9P7UV90"/>
<dbReference type="GeneID" id="66075169"/>
<gene>
    <name evidence="1" type="ORF">E1B28_006093</name>
</gene>
<comment type="caution">
    <text evidence="1">The sequence shown here is derived from an EMBL/GenBank/DDBJ whole genome shotgun (WGS) entry which is preliminary data.</text>
</comment>
<name>A0A9P7UV90_9AGAR</name>
<reference evidence="1" key="1">
    <citation type="journal article" date="2021" name="Genome Biol. Evol.">
        <title>The assembled and annotated genome of the fairy-ring fungus Marasmius oreades.</title>
        <authorList>
            <person name="Hiltunen M."/>
            <person name="Ament-Velasquez S.L."/>
            <person name="Johannesson H."/>
        </authorList>
    </citation>
    <scope>NUCLEOTIDE SEQUENCE</scope>
    <source>
        <strain evidence="1">03SP1</strain>
    </source>
</reference>
<sequence>MAAKRVYRVLKVGSWDQGTRNPARPTSIWEETTEDPSSFEINIVLESSILTFEYGDELMTPKNNERKKVLKG</sequence>
<organism evidence="1 2">
    <name type="scientific">Marasmius oreades</name>
    <name type="common">fairy-ring Marasmius</name>
    <dbReference type="NCBI Taxonomy" id="181124"/>
    <lineage>
        <taxon>Eukaryota</taxon>
        <taxon>Fungi</taxon>
        <taxon>Dikarya</taxon>
        <taxon>Basidiomycota</taxon>
        <taxon>Agaricomycotina</taxon>
        <taxon>Agaricomycetes</taxon>
        <taxon>Agaricomycetidae</taxon>
        <taxon>Agaricales</taxon>
        <taxon>Marasmiineae</taxon>
        <taxon>Marasmiaceae</taxon>
        <taxon>Marasmius</taxon>
    </lineage>
</organism>
<dbReference type="KEGG" id="more:E1B28_006093"/>
<dbReference type="EMBL" id="CM032183">
    <property type="protein sequence ID" value="KAG7095328.1"/>
    <property type="molecule type" value="Genomic_DNA"/>
</dbReference>
<accession>A0A9P7UV90</accession>
<protein>
    <submittedName>
        <fullName evidence="1">Uncharacterized protein</fullName>
    </submittedName>
</protein>